<keyword evidence="2" id="KW-1185">Reference proteome</keyword>
<proteinExistence type="predicted"/>
<dbReference type="Proteomes" id="UP000800036">
    <property type="component" value="Unassembled WGS sequence"/>
</dbReference>
<sequence>MERVSEHWPNRYGNGYYAWKEVDQNGRKSFERLRSSPIALAWANLRLRHVLLMSRTMYDEETRKRKFVVDLYENEDEVLEDVLQSIVWVEDLYETVDGFDMHRHAFNVRLKLPDGKYELRFMTVMAHEISDGLSAFNWFNDFIRILNLSNRDLEEEIRTCRQVGEIRKRLPPAQEDFYPTDKGNKARERWFWAIIRVLRHLRKITSPSFTNPLRRKERLAETASFLPVFEKIFDYSESSKPPMNSGHVAATLSLQASKRMTDICRSMRISIGAGCFALAGLAMMAIHEERYPHIPDDQRLPFVASFLSTRGFFGLNTPADSCMLAFSEGIVMPFLPSYLPIEGRFKLTASHANRELCMYQKRTKGKPAGMLGPFSPHDPARLLANAYLSSIERSDSRLSEEMKFGVDPQGELQPPAYQSGATCGVSSIGFTGQWLAAGKYDLNEVGGGVGKKDFVADFRSLRQGVRAREDEFLVGSSSDAEGRVHFSVSYDENAISPEMAGRWRDVIEGLMEGGGKLDEKAKL</sequence>
<protein>
    <recommendedName>
        <fullName evidence="3">CoA-dependent acyltransferase</fullName>
    </recommendedName>
</protein>
<evidence type="ECO:0000313" key="2">
    <source>
        <dbReference type="Proteomes" id="UP000800036"/>
    </source>
</evidence>
<dbReference type="Gene3D" id="3.30.559.10">
    <property type="entry name" value="Chloramphenicol acetyltransferase-like domain"/>
    <property type="match status" value="1"/>
</dbReference>
<accession>A0A6A5VDP4</accession>
<dbReference type="InterPro" id="IPR023213">
    <property type="entry name" value="CAT-like_dom_sf"/>
</dbReference>
<name>A0A6A5VDP4_9PLEO</name>
<dbReference type="AlphaFoldDB" id="A0A6A5VDP4"/>
<evidence type="ECO:0008006" key="3">
    <source>
        <dbReference type="Google" id="ProtNLM"/>
    </source>
</evidence>
<reference evidence="1" key="1">
    <citation type="journal article" date="2020" name="Stud. Mycol.">
        <title>101 Dothideomycetes genomes: a test case for predicting lifestyles and emergence of pathogens.</title>
        <authorList>
            <person name="Haridas S."/>
            <person name="Albert R."/>
            <person name="Binder M."/>
            <person name="Bloem J."/>
            <person name="Labutti K."/>
            <person name="Salamov A."/>
            <person name="Andreopoulos B."/>
            <person name="Baker S."/>
            <person name="Barry K."/>
            <person name="Bills G."/>
            <person name="Bluhm B."/>
            <person name="Cannon C."/>
            <person name="Castanera R."/>
            <person name="Culley D."/>
            <person name="Daum C."/>
            <person name="Ezra D."/>
            <person name="Gonzalez J."/>
            <person name="Henrissat B."/>
            <person name="Kuo A."/>
            <person name="Liang C."/>
            <person name="Lipzen A."/>
            <person name="Lutzoni F."/>
            <person name="Magnuson J."/>
            <person name="Mondo S."/>
            <person name="Nolan M."/>
            <person name="Ohm R."/>
            <person name="Pangilinan J."/>
            <person name="Park H.-J."/>
            <person name="Ramirez L."/>
            <person name="Alfaro M."/>
            <person name="Sun H."/>
            <person name="Tritt A."/>
            <person name="Yoshinaga Y."/>
            <person name="Zwiers L.-H."/>
            <person name="Turgeon B."/>
            <person name="Goodwin S."/>
            <person name="Spatafora J."/>
            <person name="Crous P."/>
            <person name="Grigoriev I."/>
        </authorList>
    </citation>
    <scope>NUCLEOTIDE SEQUENCE</scope>
    <source>
        <strain evidence="1">CBS 107.79</strain>
    </source>
</reference>
<dbReference type="OrthoDB" id="3355480at2759"/>
<evidence type="ECO:0000313" key="1">
    <source>
        <dbReference type="EMBL" id="KAF1975235.1"/>
    </source>
</evidence>
<dbReference type="EMBL" id="ML976671">
    <property type="protein sequence ID" value="KAF1975235.1"/>
    <property type="molecule type" value="Genomic_DNA"/>
</dbReference>
<organism evidence="1 2">
    <name type="scientific">Bimuria novae-zelandiae CBS 107.79</name>
    <dbReference type="NCBI Taxonomy" id="1447943"/>
    <lineage>
        <taxon>Eukaryota</taxon>
        <taxon>Fungi</taxon>
        <taxon>Dikarya</taxon>
        <taxon>Ascomycota</taxon>
        <taxon>Pezizomycotina</taxon>
        <taxon>Dothideomycetes</taxon>
        <taxon>Pleosporomycetidae</taxon>
        <taxon>Pleosporales</taxon>
        <taxon>Massarineae</taxon>
        <taxon>Didymosphaeriaceae</taxon>
        <taxon>Bimuria</taxon>
    </lineage>
</organism>
<gene>
    <name evidence="1" type="ORF">BU23DRAFT_588623</name>
</gene>